<reference evidence="2 3" key="1">
    <citation type="submission" date="2020-08" db="EMBL/GenBank/DDBJ databases">
        <title>Genomic Encyclopedia of Type Strains, Phase IV (KMG-V): Genome sequencing to study the core and pangenomes of soil and plant-associated prokaryotes.</title>
        <authorList>
            <person name="Whitman W."/>
        </authorList>
    </citation>
    <scope>NUCLEOTIDE SEQUENCE [LARGE SCALE GENOMIC DNA]</scope>
    <source>
        <strain evidence="2 3">S3M1</strain>
    </source>
</reference>
<dbReference type="AlphaFoldDB" id="A0A7W8ZLG8"/>
<dbReference type="Proteomes" id="UP000537204">
    <property type="component" value="Unassembled WGS sequence"/>
</dbReference>
<sequence length="77" mass="9519">MKLTRFFIAALVMISFSTLAKAQSVVETVYPGHYYRRVVVVHRPAIVERVYERPVYYYNYRPSAYYRPYRHYYRHCW</sequence>
<keyword evidence="1" id="KW-0732">Signal</keyword>
<evidence type="ECO:0008006" key="4">
    <source>
        <dbReference type="Google" id="ProtNLM"/>
    </source>
</evidence>
<evidence type="ECO:0000256" key="1">
    <source>
        <dbReference type="SAM" id="SignalP"/>
    </source>
</evidence>
<organism evidence="2 3">
    <name type="scientific">Pedobacter cryoconitis</name>
    <dbReference type="NCBI Taxonomy" id="188932"/>
    <lineage>
        <taxon>Bacteria</taxon>
        <taxon>Pseudomonadati</taxon>
        <taxon>Bacteroidota</taxon>
        <taxon>Sphingobacteriia</taxon>
        <taxon>Sphingobacteriales</taxon>
        <taxon>Sphingobacteriaceae</taxon>
        <taxon>Pedobacter</taxon>
    </lineage>
</organism>
<evidence type="ECO:0000313" key="2">
    <source>
        <dbReference type="EMBL" id="MBB5635983.1"/>
    </source>
</evidence>
<proteinExistence type="predicted"/>
<feature type="signal peptide" evidence="1">
    <location>
        <begin position="1"/>
        <end position="22"/>
    </location>
</feature>
<feature type="chain" id="PRO_5031238771" description="YXWGXW repeat-containing protein" evidence="1">
    <location>
        <begin position="23"/>
        <end position="77"/>
    </location>
</feature>
<gene>
    <name evidence="2" type="ORF">HDE68_001871</name>
</gene>
<dbReference type="RefSeq" id="WP_183881161.1">
    <property type="nucleotide sequence ID" value="NZ_JACHCD010000003.1"/>
</dbReference>
<evidence type="ECO:0000313" key="3">
    <source>
        <dbReference type="Proteomes" id="UP000537204"/>
    </source>
</evidence>
<protein>
    <recommendedName>
        <fullName evidence="4">YXWGXW repeat-containing protein</fullName>
    </recommendedName>
</protein>
<accession>A0A7W8ZLG8</accession>
<dbReference type="EMBL" id="JACHCE010000002">
    <property type="protein sequence ID" value="MBB5635983.1"/>
    <property type="molecule type" value="Genomic_DNA"/>
</dbReference>
<comment type="caution">
    <text evidence="2">The sequence shown here is derived from an EMBL/GenBank/DDBJ whole genome shotgun (WGS) entry which is preliminary data.</text>
</comment>
<name>A0A7W8ZLG8_9SPHI</name>